<organism evidence="2 3">
    <name type="scientific">Eumeta variegata</name>
    <name type="common">Bagworm moth</name>
    <name type="synonym">Eumeta japonica</name>
    <dbReference type="NCBI Taxonomy" id="151549"/>
    <lineage>
        <taxon>Eukaryota</taxon>
        <taxon>Metazoa</taxon>
        <taxon>Ecdysozoa</taxon>
        <taxon>Arthropoda</taxon>
        <taxon>Hexapoda</taxon>
        <taxon>Insecta</taxon>
        <taxon>Pterygota</taxon>
        <taxon>Neoptera</taxon>
        <taxon>Endopterygota</taxon>
        <taxon>Lepidoptera</taxon>
        <taxon>Glossata</taxon>
        <taxon>Ditrysia</taxon>
        <taxon>Tineoidea</taxon>
        <taxon>Psychidae</taxon>
        <taxon>Oiketicinae</taxon>
        <taxon>Eumeta</taxon>
    </lineage>
</organism>
<gene>
    <name evidence="2" type="ORF">EVAR_11530_1</name>
</gene>
<protein>
    <submittedName>
        <fullName evidence="2">Uncharacterized protein</fullName>
    </submittedName>
</protein>
<keyword evidence="3" id="KW-1185">Reference proteome</keyword>
<dbReference type="Proteomes" id="UP000299102">
    <property type="component" value="Unassembled WGS sequence"/>
</dbReference>
<evidence type="ECO:0000256" key="1">
    <source>
        <dbReference type="SAM" id="MobiDB-lite"/>
    </source>
</evidence>
<feature type="region of interest" description="Disordered" evidence="1">
    <location>
        <begin position="81"/>
        <end position="106"/>
    </location>
</feature>
<dbReference type="EMBL" id="BGZK01000105">
    <property type="protein sequence ID" value="GBP19208.1"/>
    <property type="molecule type" value="Genomic_DNA"/>
</dbReference>
<evidence type="ECO:0000313" key="3">
    <source>
        <dbReference type="Proteomes" id="UP000299102"/>
    </source>
</evidence>
<comment type="caution">
    <text evidence="2">The sequence shown here is derived from an EMBL/GenBank/DDBJ whole genome shotgun (WGS) entry which is preliminary data.</text>
</comment>
<name>A0A4C1TZ53_EUMVA</name>
<reference evidence="2 3" key="1">
    <citation type="journal article" date="2019" name="Commun. Biol.">
        <title>The bagworm genome reveals a unique fibroin gene that provides high tensile strength.</title>
        <authorList>
            <person name="Kono N."/>
            <person name="Nakamura H."/>
            <person name="Ohtoshi R."/>
            <person name="Tomita M."/>
            <person name="Numata K."/>
            <person name="Arakawa K."/>
        </authorList>
    </citation>
    <scope>NUCLEOTIDE SEQUENCE [LARGE SCALE GENOMIC DNA]</scope>
</reference>
<sequence>MVGYETELTPVYIIFYTKATYIAYNDSIHVHPSKFSDRRHLEGTNSSPSAKSNPHTNIPCVQMRSCRPWGPFPGVRDVGSTLAQSRHHSTPPISSAGVPRDGRRDRRTRELRSVINYVIAFMFLRNYLLRLQLPLSSLGG</sequence>
<dbReference type="AlphaFoldDB" id="A0A4C1TZ53"/>
<feature type="region of interest" description="Disordered" evidence="1">
    <location>
        <begin position="37"/>
        <end position="57"/>
    </location>
</feature>
<feature type="compositionally biased region" description="Polar residues" evidence="1">
    <location>
        <begin position="43"/>
        <end position="56"/>
    </location>
</feature>
<evidence type="ECO:0000313" key="2">
    <source>
        <dbReference type="EMBL" id="GBP19208.1"/>
    </source>
</evidence>
<accession>A0A4C1TZ53</accession>
<proteinExistence type="predicted"/>